<keyword evidence="2" id="KW-1185">Reference proteome</keyword>
<sequence length="40" mass="4502">MFPSVWKKYSKATLKNGLFSRRTLSAPSEGGIPSQPHLRQ</sequence>
<proteinExistence type="predicted"/>
<protein>
    <submittedName>
        <fullName evidence="1">Uncharacterized protein</fullName>
    </submittedName>
</protein>
<accession>A0A0C5V0E1</accession>
<dbReference type="Proteomes" id="UP000032266">
    <property type="component" value="Chromosome"/>
</dbReference>
<organism evidence="1 2">
    <name type="scientific">Gynuella sunshinyii YC6258</name>
    <dbReference type="NCBI Taxonomy" id="1445510"/>
    <lineage>
        <taxon>Bacteria</taxon>
        <taxon>Pseudomonadati</taxon>
        <taxon>Pseudomonadota</taxon>
        <taxon>Gammaproteobacteria</taxon>
        <taxon>Oceanospirillales</taxon>
        <taxon>Saccharospirillaceae</taxon>
        <taxon>Gynuella</taxon>
    </lineage>
</organism>
<evidence type="ECO:0000313" key="1">
    <source>
        <dbReference type="EMBL" id="AJQ93035.1"/>
    </source>
</evidence>
<gene>
    <name evidence="1" type="ORF">YC6258_00985</name>
</gene>
<reference evidence="1 2" key="1">
    <citation type="submission" date="2014-01" db="EMBL/GenBank/DDBJ databases">
        <title>Full genme sequencing of cellulolytic bacterium Gynuella sunshinyii YC6258T gen. nov., sp. nov.</title>
        <authorList>
            <person name="Khan H."/>
            <person name="Chung E.J."/>
            <person name="Chung Y.R."/>
        </authorList>
    </citation>
    <scope>NUCLEOTIDE SEQUENCE [LARGE SCALE GENOMIC DNA]</scope>
    <source>
        <strain evidence="1 2">YC6258</strain>
    </source>
</reference>
<evidence type="ECO:0000313" key="2">
    <source>
        <dbReference type="Proteomes" id="UP000032266"/>
    </source>
</evidence>
<dbReference type="EMBL" id="CP007142">
    <property type="protein sequence ID" value="AJQ93035.1"/>
    <property type="molecule type" value="Genomic_DNA"/>
</dbReference>
<name>A0A0C5V0E1_9GAMM</name>
<dbReference type="STRING" id="1445510.YC6258_00985"/>
<dbReference type="KEGG" id="gsn:YC6258_00985"/>
<dbReference type="HOGENOM" id="CLU_3290375_0_0_6"/>
<dbReference type="AlphaFoldDB" id="A0A0C5V0E1"/>